<dbReference type="AlphaFoldDB" id="A0A941F2T2"/>
<organism evidence="2 3">
    <name type="scientific">Carboxylicivirga sediminis</name>
    <dbReference type="NCBI Taxonomy" id="2006564"/>
    <lineage>
        <taxon>Bacteria</taxon>
        <taxon>Pseudomonadati</taxon>
        <taxon>Bacteroidota</taxon>
        <taxon>Bacteroidia</taxon>
        <taxon>Marinilabiliales</taxon>
        <taxon>Marinilabiliaceae</taxon>
        <taxon>Carboxylicivirga</taxon>
    </lineage>
</organism>
<keyword evidence="1" id="KW-0812">Transmembrane</keyword>
<sequence length="250" mass="29196">MNNPQKERKAFITRTILISTILIAAVTGTYLYYFALVFNAIEHGKVYGESTVKGGRYEVYTLKYYYQHINSTYFDKVDYVIGQELQLGDSIAVRVLKPYPPKHMVDKVYRDDSKRFTYDCKDGFLIRYNEHINTITDYEDKASIVIQTAEDNAIHLSGTTSKRMTEIMTDAIDNIKFNMGSLIDYYIFKTSNDTVYLHAVYHYLNDFSTDAMPSKMLHQQLKKQLTDKHIHISVVEKDNPKKEFILDKNW</sequence>
<proteinExistence type="predicted"/>
<keyword evidence="3" id="KW-1185">Reference proteome</keyword>
<name>A0A941F2T2_9BACT</name>
<comment type="caution">
    <text evidence="2">The sequence shown here is derived from an EMBL/GenBank/DDBJ whole genome shotgun (WGS) entry which is preliminary data.</text>
</comment>
<feature type="transmembrane region" description="Helical" evidence="1">
    <location>
        <begin position="12"/>
        <end position="33"/>
    </location>
</feature>
<evidence type="ECO:0000313" key="2">
    <source>
        <dbReference type="EMBL" id="MBR8535342.1"/>
    </source>
</evidence>
<accession>A0A941F2T2</accession>
<protein>
    <submittedName>
        <fullName evidence="2">Uncharacterized protein</fullName>
    </submittedName>
</protein>
<dbReference type="Proteomes" id="UP000679220">
    <property type="component" value="Unassembled WGS sequence"/>
</dbReference>
<reference evidence="2" key="2">
    <citation type="submission" date="2021-04" db="EMBL/GenBank/DDBJ databases">
        <authorList>
            <person name="Zhang T."/>
            <person name="Zhang Y."/>
            <person name="Lu D."/>
            <person name="Zuo D."/>
            <person name="Du Z."/>
        </authorList>
    </citation>
    <scope>NUCLEOTIDE SEQUENCE</scope>
    <source>
        <strain evidence="2">JR1</strain>
    </source>
</reference>
<keyword evidence="1" id="KW-1133">Transmembrane helix</keyword>
<dbReference type="RefSeq" id="WP_212189246.1">
    <property type="nucleotide sequence ID" value="NZ_JAGTAR010000008.1"/>
</dbReference>
<evidence type="ECO:0000313" key="3">
    <source>
        <dbReference type="Proteomes" id="UP000679220"/>
    </source>
</evidence>
<evidence type="ECO:0000256" key="1">
    <source>
        <dbReference type="SAM" id="Phobius"/>
    </source>
</evidence>
<keyword evidence="1" id="KW-0472">Membrane</keyword>
<dbReference type="EMBL" id="JAGTAR010000008">
    <property type="protein sequence ID" value="MBR8535342.1"/>
    <property type="molecule type" value="Genomic_DNA"/>
</dbReference>
<reference evidence="2" key="1">
    <citation type="journal article" date="2018" name="Int. J. Syst. Evol. Microbiol.">
        <title>Carboxylicivirga sediminis sp. nov., isolated from coastal sediment.</title>
        <authorList>
            <person name="Wang F.Q."/>
            <person name="Ren L.H."/>
            <person name="Zou R.J."/>
            <person name="Sun Y.Z."/>
            <person name="Liu X.J."/>
            <person name="Jiang F."/>
            <person name="Liu L.J."/>
        </authorList>
    </citation>
    <scope>NUCLEOTIDE SEQUENCE</scope>
    <source>
        <strain evidence="2">JR1</strain>
    </source>
</reference>
<gene>
    <name evidence="2" type="ORF">KDU71_07205</name>
</gene>